<organism evidence="2 3">
    <name type="scientific">Nocardioides ginsengisegetis</name>
    <dbReference type="NCBI Taxonomy" id="661491"/>
    <lineage>
        <taxon>Bacteria</taxon>
        <taxon>Bacillati</taxon>
        <taxon>Actinomycetota</taxon>
        <taxon>Actinomycetes</taxon>
        <taxon>Propionibacteriales</taxon>
        <taxon>Nocardioidaceae</taxon>
        <taxon>Nocardioides</taxon>
    </lineage>
</organism>
<gene>
    <name evidence="2" type="ORF">FB382_003026</name>
</gene>
<dbReference type="EMBL" id="JACGXA010000001">
    <property type="protein sequence ID" value="MBA8804735.1"/>
    <property type="molecule type" value="Genomic_DNA"/>
</dbReference>
<accession>A0A7W3PAH3</accession>
<name>A0A7W3PAH3_9ACTN</name>
<evidence type="ECO:0000313" key="3">
    <source>
        <dbReference type="Proteomes" id="UP000580910"/>
    </source>
</evidence>
<dbReference type="InterPro" id="IPR010310">
    <property type="entry name" value="T7SS_ESAT-6-like"/>
</dbReference>
<dbReference type="RefSeq" id="WP_182540479.1">
    <property type="nucleotide sequence ID" value="NZ_JACGXA010000001.1"/>
</dbReference>
<dbReference type="SUPFAM" id="SSF140453">
    <property type="entry name" value="EsxAB dimer-like"/>
    <property type="match status" value="1"/>
</dbReference>
<dbReference type="Pfam" id="PF06013">
    <property type="entry name" value="WXG100"/>
    <property type="match status" value="1"/>
</dbReference>
<dbReference type="Gene3D" id="1.10.287.1060">
    <property type="entry name" value="ESAT-6-like"/>
    <property type="match status" value="1"/>
</dbReference>
<reference evidence="2 3" key="1">
    <citation type="submission" date="2020-07" db="EMBL/GenBank/DDBJ databases">
        <title>Sequencing the genomes of 1000 actinobacteria strains.</title>
        <authorList>
            <person name="Klenk H.-P."/>
        </authorList>
    </citation>
    <scope>NUCLEOTIDE SEQUENCE [LARGE SCALE GENOMIC DNA]</scope>
    <source>
        <strain evidence="2 3">DSM 21349</strain>
    </source>
</reference>
<proteinExistence type="inferred from homology"/>
<keyword evidence="3" id="KW-1185">Reference proteome</keyword>
<evidence type="ECO:0000313" key="2">
    <source>
        <dbReference type="EMBL" id="MBA8804735.1"/>
    </source>
</evidence>
<evidence type="ECO:0000256" key="1">
    <source>
        <dbReference type="RuleBase" id="RU362001"/>
    </source>
</evidence>
<comment type="similarity">
    <text evidence="1">Belongs to the WXG100 family.</text>
</comment>
<sequence length="98" mass="10669">MSGFDVDLDELRRVVARVDACETAFEEIATDLAARVAALHGTWEGLAADAHLTAQARWEHGFARMREALRALHAAASGAEANYADAAATNQRMWEQVT</sequence>
<dbReference type="NCBIfam" id="TIGR03930">
    <property type="entry name" value="WXG100_ESAT6"/>
    <property type="match status" value="1"/>
</dbReference>
<protein>
    <recommendedName>
        <fullName evidence="1">ESAT-6-like protein</fullName>
    </recommendedName>
</protein>
<dbReference type="InterPro" id="IPR036689">
    <property type="entry name" value="ESAT-6-like_sf"/>
</dbReference>
<comment type="caution">
    <text evidence="2">The sequence shown here is derived from an EMBL/GenBank/DDBJ whole genome shotgun (WGS) entry which is preliminary data.</text>
</comment>
<dbReference type="AlphaFoldDB" id="A0A7W3PAH3"/>
<dbReference type="Proteomes" id="UP000580910">
    <property type="component" value="Unassembled WGS sequence"/>
</dbReference>